<feature type="domain" description="Myb/SANT-like" evidence="1">
    <location>
        <begin position="11"/>
        <end position="85"/>
    </location>
</feature>
<evidence type="ECO:0000313" key="2">
    <source>
        <dbReference type="EMBL" id="MCD9643168.1"/>
    </source>
</evidence>
<dbReference type="Proteomes" id="UP000823775">
    <property type="component" value="Unassembled WGS sequence"/>
</dbReference>
<dbReference type="InterPro" id="IPR045026">
    <property type="entry name" value="LIMYB"/>
</dbReference>
<accession>A0ABS8V7L5</accession>
<dbReference type="PANTHER" id="PTHR47584">
    <property type="match status" value="1"/>
</dbReference>
<gene>
    <name evidence="2" type="ORF">HAX54_030387</name>
</gene>
<evidence type="ECO:0000259" key="1">
    <source>
        <dbReference type="Pfam" id="PF12776"/>
    </source>
</evidence>
<protein>
    <recommendedName>
        <fullName evidence="1">Myb/SANT-like domain-containing protein</fullName>
    </recommendedName>
</protein>
<dbReference type="PANTHER" id="PTHR47584:SF19">
    <property type="entry name" value="L10-INTERACTING MYB DOMAIN-CONTAINING PROTEIN-LIKE"/>
    <property type="match status" value="1"/>
</dbReference>
<comment type="caution">
    <text evidence="2">The sequence shown here is derived from an EMBL/GenBank/DDBJ whole genome shotgun (WGS) entry which is preliminary data.</text>
</comment>
<name>A0ABS8V7L5_DATST</name>
<proteinExistence type="predicted"/>
<sequence>MSKLRGSNAEKWTDEDISVFIEVLHEEARKYAFNDSTISGPRWKIITEEFWSKTGKKDSYDENHIKTKYRGLRKDLKYFKDLFQSCSGYGKKNKGVSISKFRLKGLSHCELLDEIFGKSIATGNHVVYSTTPLQPTTGEPTEVEEDVFACEDNPANTEYIYHPMSMNTGNDNRSGKRTMCDASVPIDGVTSAHRKKNRSISTEGIFEGTLEVIHKSPLKDMSISSSANESNSDVEDVILCVATAEHIEQHARI</sequence>
<organism evidence="2 3">
    <name type="scientific">Datura stramonium</name>
    <name type="common">Jimsonweed</name>
    <name type="synonym">Common thornapple</name>
    <dbReference type="NCBI Taxonomy" id="4076"/>
    <lineage>
        <taxon>Eukaryota</taxon>
        <taxon>Viridiplantae</taxon>
        <taxon>Streptophyta</taxon>
        <taxon>Embryophyta</taxon>
        <taxon>Tracheophyta</taxon>
        <taxon>Spermatophyta</taxon>
        <taxon>Magnoliopsida</taxon>
        <taxon>eudicotyledons</taxon>
        <taxon>Gunneridae</taxon>
        <taxon>Pentapetalae</taxon>
        <taxon>asterids</taxon>
        <taxon>lamiids</taxon>
        <taxon>Solanales</taxon>
        <taxon>Solanaceae</taxon>
        <taxon>Solanoideae</taxon>
        <taxon>Datureae</taxon>
        <taxon>Datura</taxon>
    </lineage>
</organism>
<evidence type="ECO:0000313" key="3">
    <source>
        <dbReference type="Proteomes" id="UP000823775"/>
    </source>
</evidence>
<dbReference type="EMBL" id="JACEIK010003802">
    <property type="protein sequence ID" value="MCD9643168.1"/>
    <property type="molecule type" value="Genomic_DNA"/>
</dbReference>
<keyword evidence="3" id="KW-1185">Reference proteome</keyword>
<reference evidence="2 3" key="1">
    <citation type="journal article" date="2021" name="BMC Genomics">
        <title>Datura genome reveals duplications of psychoactive alkaloid biosynthetic genes and high mutation rate following tissue culture.</title>
        <authorList>
            <person name="Rajewski A."/>
            <person name="Carter-House D."/>
            <person name="Stajich J."/>
            <person name="Litt A."/>
        </authorList>
    </citation>
    <scope>NUCLEOTIDE SEQUENCE [LARGE SCALE GENOMIC DNA]</scope>
    <source>
        <strain evidence="2">AR-01</strain>
    </source>
</reference>
<dbReference type="Pfam" id="PF12776">
    <property type="entry name" value="Myb_DNA-bind_3"/>
    <property type="match status" value="1"/>
</dbReference>
<dbReference type="InterPro" id="IPR024752">
    <property type="entry name" value="Myb/SANT-like_dom"/>
</dbReference>